<name>L0A1J7_DEIPD</name>
<dbReference type="Pfam" id="PF13426">
    <property type="entry name" value="PAS_9"/>
    <property type="match status" value="1"/>
</dbReference>
<dbReference type="InterPro" id="IPR029016">
    <property type="entry name" value="GAF-like_dom_sf"/>
</dbReference>
<dbReference type="InterPro" id="IPR013656">
    <property type="entry name" value="PAS_4"/>
</dbReference>
<dbReference type="SMART" id="SM00387">
    <property type="entry name" value="HATPase_c"/>
    <property type="match status" value="1"/>
</dbReference>
<evidence type="ECO:0000256" key="5">
    <source>
        <dbReference type="ARBA" id="ARBA00022777"/>
    </source>
</evidence>
<dbReference type="PRINTS" id="PR00344">
    <property type="entry name" value="BCTRLSENSOR"/>
</dbReference>
<dbReference type="Pfam" id="PF08448">
    <property type="entry name" value="PAS_4"/>
    <property type="match status" value="1"/>
</dbReference>
<dbReference type="PANTHER" id="PTHR43304">
    <property type="entry name" value="PHYTOCHROME-LIKE PROTEIN CPH1"/>
    <property type="match status" value="1"/>
</dbReference>
<feature type="domain" description="PAC" evidence="9">
    <location>
        <begin position="196"/>
        <end position="253"/>
    </location>
</feature>
<evidence type="ECO:0000256" key="4">
    <source>
        <dbReference type="ARBA" id="ARBA00022679"/>
    </source>
</evidence>
<evidence type="ECO:0000313" key="11">
    <source>
        <dbReference type="Proteomes" id="UP000010467"/>
    </source>
</evidence>
<dbReference type="InterPro" id="IPR013767">
    <property type="entry name" value="PAS_fold"/>
</dbReference>
<dbReference type="InterPro" id="IPR004358">
    <property type="entry name" value="Sig_transdc_His_kin-like_C"/>
</dbReference>
<dbReference type="InterPro" id="IPR003018">
    <property type="entry name" value="GAF"/>
</dbReference>
<dbReference type="InterPro" id="IPR000014">
    <property type="entry name" value="PAS"/>
</dbReference>
<dbReference type="SMART" id="SM00388">
    <property type="entry name" value="HisKA"/>
    <property type="match status" value="1"/>
</dbReference>
<dbReference type="EC" id="2.7.13.3" evidence="2"/>
<dbReference type="CDD" id="cd00082">
    <property type="entry name" value="HisKA"/>
    <property type="match status" value="1"/>
</dbReference>
<keyword evidence="4" id="KW-0808">Transferase</keyword>
<dbReference type="Pfam" id="PF13185">
    <property type="entry name" value="GAF_2"/>
    <property type="match status" value="1"/>
</dbReference>
<accession>L0A1J7</accession>
<sequence>MSPVGPSGRPFSVDPQDILDVFPHLMWGTDDEGQWVYTNQRLRTFTGHAVSPTEQDFLSILHPDDRQRVQASWQQARLERQTSSLELRLQHRDGQFRWMLCQYQPVEQGNAGFAWCGTCTDIHAQRQRLKDAGHIIETSRDCIKFIDLQGRLVYMNAGGMQEMEISDFGVCDHAFWPEFWSGAMRSQVEGALEEARAGRVGLFEGFCPTFAGTPKWWNVRVSPMYGPSGELERFLAVSRDITDRVQAELQAERWQSVSTALTGALSQEEVVDIVLSQGLSALQADAGGVMLVSPDGEHLEALSHRGYPEDMVQRFSRIPLSLSIPITEIIRDGVARFLTSEDINVQYPHLAEQRGDMRGSALLPLSMNGRVVGALILGFKRDRAFGTADRRFLITLATQCAQALERARLYDSVRELNQRLEQRVQERTSELERERSFMQAMLESLTEGIVACDANGVLTVFNRATRALHGLPAEPLPPELWADRYRLYQPDGVTPLRTEEIPLYRAFSGERVRDVDMVVVPQDGQARYLRTNGNAIYSTSGEKLGAVVAMHDITETRAAHAELERVSAFNHLLLDSVGEGIFGVDMQGLTTFANPAAERMIGYSREELLGQSQHALIHHTKASDEHYPSSECPIYCSRLDGAVRRVDDEVFWRKDGTSFPVEYISTPLRNARGEIEGAVVTFRDITERKRSEEKLRQANEELRRSNAELEQFAYVASHDLQEPLRTVASFTELLARRYQGRLDEHADTYITHVTQGVQRMKRLIEDLLSFSRLNATPQRSTVRVTEALNAARAQLALAIRETGALITHDTLPSLSGDAGQLTQLFQNLIGNALKFRRADVTPQIHIGAVREGAMWHFTVRDNGIGIEQPYFERIFVIFQRLHLREKFDGTGIGLAICRKIVEHHGGRIWVESTVGEGSVFHFTLSATATTE</sequence>
<dbReference type="PATRIC" id="fig|937777.3.peg.1808"/>
<dbReference type="Gene3D" id="3.30.450.40">
    <property type="match status" value="1"/>
</dbReference>
<dbReference type="InterPro" id="IPR003661">
    <property type="entry name" value="HisK_dim/P_dom"/>
</dbReference>
<comment type="catalytic activity">
    <reaction evidence="1">
        <text>ATP + protein L-histidine = ADP + protein N-phospho-L-histidine.</text>
        <dbReference type="EC" id="2.7.13.3"/>
    </reaction>
</comment>
<dbReference type="InterPro" id="IPR005467">
    <property type="entry name" value="His_kinase_dom"/>
</dbReference>
<dbReference type="PROSITE" id="PS50112">
    <property type="entry name" value="PAS"/>
    <property type="match status" value="3"/>
</dbReference>
<dbReference type="PROSITE" id="PS50113">
    <property type="entry name" value="PAC"/>
    <property type="match status" value="3"/>
</dbReference>
<dbReference type="AlphaFoldDB" id="L0A1J7"/>
<evidence type="ECO:0000259" key="8">
    <source>
        <dbReference type="PROSITE" id="PS50112"/>
    </source>
</evidence>
<keyword evidence="3" id="KW-0597">Phosphoprotein</keyword>
<evidence type="ECO:0000256" key="3">
    <source>
        <dbReference type="ARBA" id="ARBA00022553"/>
    </source>
</evidence>
<dbReference type="Gene3D" id="3.30.565.10">
    <property type="entry name" value="Histidine kinase-like ATPase, C-terminal domain"/>
    <property type="match status" value="1"/>
</dbReference>
<dbReference type="SUPFAM" id="SSF47384">
    <property type="entry name" value="Homodimeric domain of signal transducing histidine kinase"/>
    <property type="match status" value="1"/>
</dbReference>
<dbReference type="InterPro" id="IPR000700">
    <property type="entry name" value="PAS-assoc_C"/>
</dbReference>
<dbReference type="SUPFAM" id="SSF55781">
    <property type="entry name" value="GAF domain-like"/>
    <property type="match status" value="1"/>
</dbReference>
<dbReference type="GO" id="GO:0006355">
    <property type="term" value="P:regulation of DNA-templated transcription"/>
    <property type="evidence" value="ECO:0007669"/>
    <property type="project" value="InterPro"/>
</dbReference>
<evidence type="ECO:0000256" key="2">
    <source>
        <dbReference type="ARBA" id="ARBA00012438"/>
    </source>
</evidence>
<feature type="domain" description="PAS" evidence="8">
    <location>
        <begin position="573"/>
        <end position="618"/>
    </location>
</feature>
<dbReference type="Pfam" id="PF00989">
    <property type="entry name" value="PAS"/>
    <property type="match status" value="1"/>
</dbReference>
<dbReference type="Pfam" id="PF00512">
    <property type="entry name" value="HisKA"/>
    <property type="match status" value="1"/>
</dbReference>
<gene>
    <name evidence="10" type="ordered locus">Deipe_1807</name>
</gene>
<dbReference type="SUPFAM" id="SSF55874">
    <property type="entry name" value="ATPase domain of HSP90 chaperone/DNA topoisomerase II/histidine kinase"/>
    <property type="match status" value="1"/>
</dbReference>
<feature type="domain" description="PAS" evidence="8">
    <location>
        <begin position="434"/>
        <end position="510"/>
    </location>
</feature>
<evidence type="ECO:0000256" key="6">
    <source>
        <dbReference type="SAM" id="Coils"/>
    </source>
</evidence>
<dbReference type="RefSeq" id="WP_015235629.1">
    <property type="nucleotide sequence ID" value="NC_019793.1"/>
</dbReference>
<dbReference type="FunFam" id="3.30.565.10:FF:000006">
    <property type="entry name" value="Sensor histidine kinase WalK"/>
    <property type="match status" value="1"/>
</dbReference>
<evidence type="ECO:0000313" key="10">
    <source>
        <dbReference type="EMBL" id="AFZ67324.1"/>
    </source>
</evidence>
<dbReference type="InterPro" id="IPR013655">
    <property type="entry name" value="PAS_fold_3"/>
</dbReference>
<evidence type="ECO:0000259" key="9">
    <source>
        <dbReference type="PROSITE" id="PS50113"/>
    </source>
</evidence>
<dbReference type="HOGENOM" id="CLU_000445_114_71_0"/>
<keyword evidence="11" id="KW-1185">Reference proteome</keyword>
<dbReference type="Proteomes" id="UP000010467">
    <property type="component" value="Chromosome"/>
</dbReference>
<dbReference type="Gene3D" id="3.30.450.20">
    <property type="entry name" value="PAS domain"/>
    <property type="match status" value="4"/>
</dbReference>
<dbReference type="CDD" id="cd00130">
    <property type="entry name" value="PAS"/>
    <property type="match status" value="2"/>
</dbReference>
<keyword evidence="5" id="KW-0418">Kinase</keyword>
<feature type="coiled-coil region" evidence="6">
    <location>
        <begin position="688"/>
        <end position="715"/>
    </location>
</feature>
<dbReference type="InterPro" id="IPR036890">
    <property type="entry name" value="HATPase_C_sf"/>
</dbReference>
<dbReference type="KEGG" id="dpd:Deipe_1807"/>
<feature type="domain" description="PAC" evidence="9">
    <location>
        <begin position="644"/>
        <end position="697"/>
    </location>
</feature>
<reference evidence="11" key="1">
    <citation type="submission" date="2012-03" db="EMBL/GenBank/DDBJ databases">
        <title>Complete sequence of chromosome of Deinococcus peraridilitoris DSM 19664.</title>
        <authorList>
            <person name="Lucas S."/>
            <person name="Copeland A."/>
            <person name="Lapidus A."/>
            <person name="Glavina del Rio T."/>
            <person name="Dalin E."/>
            <person name="Tice H."/>
            <person name="Bruce D."/>
            <person name="Goodwin L."/>
            <person name="Pitluck S."/>
            <person name="Peters L."/>
            <person name="Mikhailova N."/>
            <person name="Lu M."/>
            <person name="Kyrpides N."/>
            <person name="Mavromatis K."/>
            <person name="Ivanova N."/>
            <person name="Brettin T."/>
            <person name="Detter J.C."/>
            <person name="Han C."/>
            <person name="Larimer F."/>
            <person name="Land M."/>
            <person name="Hauser L."/>
            <person name="Markowitz V."/>
            <person name="Cheng J.-F."/>
            <person name="Hugenholtz P."/>
            <person name="Woyke T."/>
            <person name="Wu D."/>
            <person name="Pukall R."/>
            <person name="Steenblock K."/>
            <person name="Brambilla E."/>
            <person name="Klenk H.-P."/>
            <person name="Eisen J.A."/>
        </authorList>
    </citation>
    <scope>NUCLEOTIDE SEQUENCE [LARGE SCALE GENOMIC DNA]</scope>
    <source>
        <strain evidence="11">DSM 19664 / LMG 22246 / CIP 109416 / KR-200</strain>
    </source>
</reference>
<evidence type="ECO:0000259" key="7">
    <source>
        <dbReference type="PROSITE" id="PS50109"/>
    </source>
</evidence>
<evidence type="ECO:0000256" key="1">
    <source>
        <dbReference type="ARBA" id="ARBA00000085"/>
    </source>
</evidence>
<dbReference type="InterPro" id="IPR001610">
    <property type="entry name" value="PAC"/>
</dbReference>
<protein>
    <recommendedName>
        <fullName evidence="2">histidine kinase</fullName>
        <ecNumber evidence="2">2.7.13.3</ecNumber>
    </recommendedName>
</protein>
<dbReference type="eggNOG" id="COG4251">
    <property type="taxonomic scope" value="Bacteria"/>
</dbReference>
<dbReference type="OrthoDB" id="58669at2"/>
<dbReference type="Pfam" id="PF08447">
    <property type="entry name" value="PAS_3"/>
    <property type="match status" value="1"/>
</dbReference>
<dbReference type="SMART" id="SM00091">
    <property type="entry name" value="PAS"/>
    <property type="match status" value="4"/>
</dbReference>
<proteinExistence type="predicted"/>
<dbReference type="SMART" id="SM00086">
    <property type="entry name" value="PAC"/>
    <property type="match status" value="4"/>
</dbReference>
<dbReference type="SUPFAM" id="SSF55785">
    <property type="entry name" value="PYP-like sensor domain (PAS domain)"/>
    <property type="match status" value="4"/>
</dbReference>
<dbReference type="CDD" id="cd16921">
    <property type="entry name" value="HATPase_FilI-like"/>
    <property type="match status" value="1"/>
</dbReference>
<dbReference type="eggNOG" id="COG5000">
    <property type="taxonomic scope" value="Bacteria"/>
</dbReference>
<dbReference type="InterPro" id="IPR052162">
    <property type="entry name" value="Sensor_kinase/Photoreceptor"/>
</dbReference>
<dbReference type="EMBL" id="CP003382">
    <property type="protein sequence ID" value="AFZ67324.1"/>
    <property type="molecule type" value="Genomic_DNA"/>
</dbReference>
<dbReference type="SMART" id="SM00065">
    <property type="entry name" value="GAF"/>
    <property type="match status" value="1"/>
</dbReference>
<dbReference type="PROSITE" id="PS50109">
    <property type="entry name" value="HIS_KIN"/>
    <property type="match status" value="1"/>
</dbReference>
<organism evidence="10 11">
    <name type="scientific">Deinococcus peraridilitoris (strain DSM 19664 / LMG 22246 / CIP 109416 / KR-200)</name>
    <dbReference type="NCBI Taxonomy" id="937777"/>
    <lineage>
        <taxon>Bacteria</taxon>
        <taxon>Thermotogati</taxon>
        <taxon>Deinococcota</taxon>
        <taxon>Deinococci</taxon>
        <taxon>Deinococcales</taxon>
        <taxon>Deinococcaceae</taxon>
        <taxon>Deinococcus</taxon>
    </lineage>
</organism>
<dbReference type="InterPro" id="IPR036097">
    <property type="entry name" value="HisK_dim/P_sf"/>
</dbReference>
<feature type="domain" description="PAC" evidence="9">
    <location>
        <begin position="513"/>
        <end position="565"/>
    </location>
</feature>
<dbReference type="Pfam" id="PF02518">
    <property type="entry name" value="HATPase_c"/>
    <property type="match status" value="1"/>
</dbReference>
<dbReference type="InterPro" id="IPR003594">
    <property type="entry name" value="HATPase_dom"/>
</dbReference>
<dbReference type="InterPro" id="IPR035965">
    <property type="entry name" value="PAS-like_dom_sf"/>
</dbReference>
<dbReference type="PANTHER" id="PTHR43304:SF1">
    <property type="entry name" value="PAC DOMAIN-CONTAINING PROTEIN"/>
    <property type="match status" value="1"/>
</dbReference>
<keyword evidence="6" id="KW-0175">Coiled coil</keyword>
<dbReference type="GO" id="GO:0000155">
    <property type="term" value="F:phosphorelay sensor kinase activity"/>
    <property type="evidence" value="ECO:0007669"/>
    <property type="project" value="InterPro"/>
</dbReference>
<dbReference type="NCBIfam" id="TIGR00229">
    <property type="entry name" value="sensory_box"/>
    <property type="match status" value="4"/>
</dbReference>
<feature type="domain" description="Histidine kinase" evidence="7">
    <location>
        <begin position="715"/>
        <end position="928"/>
    </location>
</feature>
<dbReference type="Gene3D" id="1.10.287.130">
    <property type="match status" value="1"/>
</dbReference>
<dbReference type="STRING" id="937777.Deipe_1807"/>
<feature type="domain" description="PAS" evidence="8">
    <location>
        <begin position="18"/>
        <end position="81"/>
    </location>
</feature>